<dbReference type="Proteomes" id="UP000815677">
    <property type="component" value="Unassembled WGS sequence"/>
</dbReference>
<feature type="region of interest" description="Disordered" evidence="1">
    <location>
        <begin position="554"/>
        <end position="573"/>
    </location>
</feature>
<reference evidence="2" key="1">
    <citation type="submission" date="2014-09" db="EMBL/GenBank/DDBJ databases">
        <title>Genome sequence of the luminous mushroom Mycena chlorophos for searching fungal bioluminescence genes.</title>
        <authorList>
            <person name="Tanaka Y."/>
            <person name="Kasuga D."/>
            <person name="Oba Y."/>
            <person name="Hase S."/>
            <person name="Sato K."/>
            <person name="Oba Y."/>
            <person name="Sakakibara Y."/>
        </authorList>
    </citation>
    <scope>NUCLEOTIDE SEQUENCE</scope>
</reference>
<name>A0ABQ0LHX5_MYCCL</name>
<dbReference type="InterPro" id="IPR027443">
    <property type="entry name" value="IPNS-like_sf"/>
</dbReference>
<dbReference type="EMBL" id="DF846617">
    <property type="protein sequence ID" value="GAT50751.1"/>
    <property type="molecule type" value="Genomic_DNA"/>
</dbReference>
<gene>
    <name evidence="2" type="ORF">MCHLO_07957</name>
</gene>
<keyword evidence="3" id="KW-1185">Reference proteome</keyword>
<accession>A0ABQ0LHX5</accession>
<evidence type="ECO:0000256" key="1">
    <source>
        <dbReference type="SAM" id="MobiDB-lite"/>
    </source>
</evidence>
<feature type="compositionally biased region" description="Pro residues" evidence="1">
    <location>
        <begin position="211"/>
        <end position="233"/>
    </location>
</feature>
<proteinExistence type="predicted"/>
<sequence>MSVRPSTVQRKPLDLIPEDLPQHIDTTPKLPIEDSPTTIPIHVCADDRHTDPGNRKFASLVVVSTAEREAWQIGRGWHAFVFFRRLLDPYVSLSLSLPNHWHSSAIRLYTRDEEGVVRVVFNPNDSPELPKLEFGLQMTNEARSYCTVVMKLSSAMKTTSNLQIHSCELQRYSEAVYDMGIWMRRLPERQSRLYQLASYMPVYLPPPSPPPQLYAPPPGPPPAAAYHQPPIPSPQTASELSGYIRRNLTTLAAQGWLALPLPPDLEALYSALLDSSAEYFALPADAEEKTRFAAPSGAAASDEGYADIPEEKQLITLRRQSGMPPTLKETSNNAWNATGKMFLDTVHNIAESLELEGDLGLFDEMSGESNGFAEKERAASLLRLFRYNRPTEGKEKRVVAEAHKDLGLLTLVVGSSPGLDAKDVHTGQWVSVEDGGRPGKLTATLLAGQTMSYLTRNLFTAGPHRVSVLPPADDNDPHRFSIVFALRPAPNARISTDRFARSPLVGPFPPELLSYDKNNYPQCSMRDQPAKELSRCIAKLHWNVNIAPEVRNKQRQGLRSEVLAEEPQETRFG</sequence>
<feature type="region of interest" description="Disordered" evidence="1">
    <location>
        <begin position="211"/>
        <end position="238"/>
    </location>
</feature>
<protein>
    <recommendedName>
        <fullName evidence="4">Fe2OG dioxygenase domain-containing protein</fullName>
    </recommendedName>
</protein>
<evidence type="ECO:0000313" key="3">
    <source>
        <dbReference type="Proteomes" id="UP000815677"/>
    </source>
</evidence>
<dbReference type="Gene3D" id="2.60.120.330">
    <property type="entry name" value="B-lactam Antibiotic, Isopenicillin N Synthase, Chain"/>
    <property type="match status" value="1"/>
</dbReference>
<dbReference type="SUPFAM" id="SSF51197">
    <property type="entry name" value="Clavaminate synthase-like"/>
    <property type="match status" value="1"/>
</dbReference>
<evidence type="ECO:0000313" key="2">
    <source>
        <dbReference type="EMBL" id="GAT50751.1"/>
    </source>
</evidence>
<evidence type="ECO:0008006" key="4">
    <source>
        <dbReference type="Google" id="ProtNLM"/>
    </source>
</evidence>
<organism evidence="2 3">
    <name type="scientific">Mycena chlorophos</name>
    <name type="common">Agaric fungus</name>
    <name type="synonym">Agaricus chlorophos</name>
    <dbReference type="NCBI Taxonomy" id="658473"/>
    <lineage>
        <taxon>Eukaryota</taxon>
        <taxon>Fungi</taxon>
        <taxon>Dikarya</taxon>
        <taxon>Basidiomycota</taxon>
        <taxon>Agaricomycotina</taxon>
        <taxon>Agaricomycetes</taxon>
        <taxon>Agaricomycetidae</taxon>
        <taxon>Agaricales</taxon>
        <taxon>Marasmiineae</taxon>
        <taxon>Mycenaceae</taxon>
        <taxon>Mycena</taxon>
    </lineage>
</organism>